<accession>A0ABC9D5E4</accession>
<keyword evidence="3" id="KW-0804">Transcription</keyword>
<evidence type="ECO:0000259" key="6">
    <source>
        <dbReference type="PROSITE" id="PS51005"/>
    </source>
</evidence>
<feature type="compositionally biased region" description="Basic and acidic residues" evidence="5">
    <location>
        <begin position="313"/>
        <end position="323"/>
    </location>
</feature>
<proteinExistence type="predicted"/>
<dbReference type="AlphaFoldDB" id="A0ABC9D5E4"/>
<evidence type="ECO:0000313" key="7">
    <source>
        <dbReference type="EMBL" id="CAL5031457.1"/>
    </source>
</evidence>
<dbReference type="PANTHER" id="PTHR31079:SF25">
    <property type="entry name" value="NAC DOMAIN TRANSCRIPTION FACTOR SUPERFAMILY PROTEIN-RELATED"/>
    <property type="match status" value="1"/>
</dbReference>
<gene>
    <name evidence="7" type="ORF">URODEC1_LOCUS81678</name>
</gene>
<protein>
    <recommendedName>
        <fullName evidence="6">NAC domain-containing protein</fullName>
    </recommendedName>
</protein>
<reference evidence="7 8" key="2">
    <citation type="submission" date="2024-10" db="EMBL/GenBank/DDBJ databases">
        <authorList>
            <person name="Ryan C."/>
        </authorList>
    </citation>
    <scope>NUCLEOTIDE SEQUENCE [LARGE SCALE GENOMIC DNA]</scope>
</reference>
<dbReference type="GO" id="GO:0003677">
    <property type="term" value="F:DNA binding"/>
    <property type="evidence" value="ECO:0007669"/>
    <property type="project" value="UniProtKB-KW"/>
</dbReference>
<keyword evidence="8" id="KW-1185">Reference proteome</keyword>
<organism evidence="7 8">
    <name type="scientific">Urochloa decumbens</name>
    <dbReference type="NCBI Taxonomy" id="240449"/>
    <lineage>
        <taxon>Eukaryota</taxon>
        <taxon>Viridiplantae</taxon>
        <taxon>Streptophyta</taxon>
        <taxon>Embryophyta</taxon>
        <taxon>Tracheophyta</taxon>
        <taxon>Spermatophyta</taxon>
        <taxon>Magnoliopsida</taxon>
        <taxon>Liliopsida</taxon>
        <taxon>Poales</taxon>
        <taxon>Poaceae</taxon>
        <taxon>PACMAD clade</taxon>
        <taxon>Panicoideae</taxon>
        <taxon>Panicodae</taxon>
        <taxon>Paniceae</taxon>
        <taxon>Melinidinae</taxon>
        <taxon>Urochloa</taxon>
    </lineage>
</organism>
<dbReference type="PROSITE" id="PS51005">
    <property type="entry name" value="NAC"/>
    <property type="match status" value="1"/>
</dbReference>
<evidence type="ECO:0000256" key="4">
    <source>
        <dbReference type="ARBA" id="ARBA00023242"/>
    </source>
</evidence>
<dbReference type="Proteomes" id="UP001497457">
    <property type="component" value="Chromosome 31b"/>
</dbReference>
<dbReference type="InterPro" id="IPR003441">
    <property type="entry name" value="NAC-dom"/>
</dbReference>
<reference evidence="8" key="1">
    <citation type="submission" date="2024-06" db="EMBL/GenBank/DDBJ databases">
        <authorList>
            <person name="Ryan C."/>
        </authorList>
    </citation>
    <scope>NUCLEOTIDE SEQUENCE [LARGE SCALE GENOMIC DNA]</scope>
</reference>
<evidence type="ECO:0000256" key="1">
    <source>
        <dbReference type="ARBA" id="ARBA00023015"/>
    </source>
</evidence>
<keyword evidence="1" id="KW-0805">Transcription regulation</keyword>
<evidence type="ECO:0000256" key="5">
    <source>
        <dbReference type="SAM" id="MobiDB-lite"/>
    </source>
</evidence>
<feature type="domain" description="NAC" evidence="6">
    <location>
        <begin position="53"/>
        <end position="217"/>
    </location>
</feature>
<name>A0ABC9D5E4_9POAL</name>
<evidence type="ECO:0000313" key="8">
    <source>
        <dbReference type="Proteomes" id="UP001497457"/>
    </source>
</evidence>
<dbReference type="Pfam" id="PF02365">
    <property type="entry name" value="NAM"/>
    <property type="match status" value="1"/>
</dbReference>
<evidence type="ECO:0000256" key="3">
    <source>
        <dbReference type="ARBA" id="ARBA00023163"/>
    </source>
</evidence>
<dbReference type="InterPro" id="IPR044799">
    <property type="entry name" value="SOG1-like"/>
</dbReference>
<keyword evidence="2" id="KW-0238">DNA-binding</keyword>
<dbReference type="InterPro" id="IPR036093">
    <property type="entry name" value="NAC_dom_sf"/>
</dbReference>
<keyword evidence="4" id="KW-0539">Nucleus</keyword>
<dbReference type="Gene3D" id="2.170.150.80">
    <property type="entry name" value="NAC domain"/>
    <property type="match status" value="1"/>
</dbReference>
<evidence type="ECO:0000256" key="2">
    <source>
        <dbReference type="ARBA" id="ARBA00023125"/>
    </source>
</evidence>
<dbReference type="SUPFAM" id="SSF101941">
    <property type="entry name" value="NAC domain"/>
    <property type="match status" value="1"/>
</dbReference>
<dbReference type="FunFam" id="2.170.150.80:FF:000009">
    <property type="entry name" value="NAC domain-containing protein 8"/>
    <property type="match status" value="1"/>
</dbReference>
<dbReference type="PANTHER" id="PTHR31079">
    <property type="entry name" value="NAC DOMAIN-CONTAINING PROTEIN 73"/>
    <property type="match status" value="1"/>
</dbReference>
<sequence>MTGMGLVKKIRNATQLIRLRLGELVAEPYIKCPHCECGIDTSNGAVSLVWPSLPAGVKFDPSDLELLQHLQGKSSLPNSNSRAVIDEFIPTIEKMEGICYTHPQNLPGAKMDGSSIHFFHRVSNAYGCGQRKRRKISDDNDVSDEHIRWHKTGNSRDICDENGSKIGWKKILVLYSGSKRGGGGKIDRNSWVMHQYHLGSDENEKNGEFVVSKIFYQVPSKKNGKSEACDVVLESDVQIDPKTLKADPHQPLHPNNGSCVTEQHTPVQVDQGGENCGTSIYRVKEEGSGRSPAWLDGTQAAMDTDLPASDEPVQPRDPPDPALDKLYDELPKLDLPCRGAPSGLSTSLLADMPLGSPDSLWGWPEFC</sequence>
<feature type="region of interest" description="Disordered" evidence="5">
    <location>
        <begin position="303"/>
        <end position="323"/>
    </location>
</feature>
<dbReference type="EMBL" id="OZ075141">
    <property type="protein sequence ID" value="CAL5031457.1"/>
    <property type="molecule type" value="Genomic_DNA"/>
</dbReference>